<evidence type="ECO:0000256" key="16">
    <source>
        <dbReference type="ARBA" id="ARBA00023221"/>
    </source>
</evidence>
<evidence type="ECO:0000256" key="15">
    <source>
        <dbReference type="ARBA" id="ARBA00023166"/>
    </source>
</evidence>
<proteinExistence type="inferred from homology"/>
<keyword evidence="9" id="KW-0808">Transferase</keyword>
<dbReference type="EC" id="2.4.1.173" evidence="4"/>
<evidence type="ECO:0000256" key="6">
    <source>
        <dbReference type="ARBA" id="ARBA00022490"/>
    </source>
</evidence>
<dbReference type="InterPro" id="IPR002213">
    <property type="entry name" value="UDP_glucos_trans"/>
</dbReference>
<evidence type="ECO:0000256" key="11">
    <source>
        <dbReference type="ARBA" id="ARBA00022955"/>
    </source>
</evidence>
<evidence type="ECO:0000313" key="22">
    <source>
        <dbReference type="Proteomes" id="UP000322225"/>
    </source>
</evidence>
<dbReference type="FunFam" id="3.40.50.2000:FF:000029">
    <property type="entry name" value="Sterol 3-beta-glucosyltransferase"/>
    <property type="match status" value="1"/>
</dbReference>
<dbReference type="RefSeq" id="XP_031861237.1">
    <property type="nucleotide sequence ID" value="XM_032004372.1"/>
</dbReference>
<dbReference type="EMBL" id="CP144054">
    <property type="protein sequence ID" value="WWD18027.1"/>
    <property type="molecule type" value="Genomic_DNA"/>
</dbReference>
<comment type="catalytic activity">
    <reaction evidence="19">
        <text>a sterol + UDP-alpha-D-glucose = a sterol 3-beta-D-glucoside + UDP + H(+)</text>
        <dbReference type="Rhea" id="RHEA:22724"/>
        <dbReference type="ChEBI" id="CHEBI:15378"/>
        <dbReference type="ChEBI" id="CHEBI:15889"/>
        <dbReference type="ChEBI" id="CHEBI:37424"/>
        <dbReference type="ChEBI" id="CHEBI:58223"/>
        <dbReference type="ChEBI" id="CHEBI:58885"/>
        <dbReference type="EC" id="2.4.1.173"/>
    </reaction>
    <physiologicalReaction direction="left-to-right" evidence="19">
        <dbReference type="Rhea" id="RHEA:22725"/>
    </physiologicalReaction>
</comment>
<dbReference type="GO" id="GO:0016126">
    <property type="term" value="P:sterol biosynthetic process"/>
    <property type="evidence" value="ECO:0007669"/>
    <property type="project" value="UniProtKB-KW"/>
</dbReference>
<dbReference type="Gene3D" id="2.30.29.30">
    <property type="entry name" value="Pleckstrin-homology domain (PH domain)/Phosphotyrosine-binding domain (PTB)"/>
    <property type="match status" value="2"/>
</dbReference>
<keyword evidence="6" id="KW-0963">Cytoplasm</keyword>
<dbReference type="InterPro" id="IPR048066">
    <property type="entry name" value="ATG26_PH_GRAM1"/>
</dbReference>
<name>A0A5M6C548_9TREE</name>
<feature type="compositionally biased region" description="Basic and acidic residues" evidence="20">
    <location>
        <begin position="50"/>
        <end position="61"/>
    </location>
</feature>
<dbReference type="InterPro" id="IPR004182">
    <property type="entry name" value="GRAM"/>
</dbReference>
<dbReference type="CDD" id="cd13216">
    <property type="entry name" value="PH-GRAM2_AGT26"/>
    <property type="match status" value="1"/>
</dbReference>
<reference evidence="21" key="1">
    <citation type="submission" date="2017-08" db="EMBL/GenBank/DDBJ databases">
        <authorList>
            <person name="Cuomo C."/>
            <person name="Billmyre B."/>
            <person name="Heitman J."/>
        </authorList>
    </citation>
    <scope>NUCLEOTIDE SEQUENCE</scope>
    <source>
        <strain evidence="21">CBS 12478</strain>
    </source>
</reference>
<dbReference type="GO" id="GO:0005737">
    <property type="term" value="C:cytoplasm"/>
    <property type="evidence" value="ECO:0007669"/>
    <property type="project" value="UniProtKB-SubCell"/>
</dbReference>
<organism evidence="21 22">
    <name type="scientific">Kwoniella shandongensis</name>
    <dbReference type="NCBI Taxonomy" id="1734106"/>
    <lineage>
        <taxon>Eukaryota</taxon>
        <taxon>Fungi</taxon>
        <taxon>Dikarya</taxon>
        <taxon>Basidiomycota</taxon>
        <taxon>Agaricomycotina</taxon>
        <taxon>Tremellomycetes</taxon>
        <taxon>Tremellales</taxon>
        <taxon>Cryptococcaceae</taxon>
        <taxon>Kwoniella</taxon>
    </lineage>
</organism>
<dbReference type="PANTHER" id="PTHR48050:SF25">
    <property type="entry name" value="STEROL 3-BETA-GLUCOSYLTRANSFERASE"/>
    <property type="match status" value="1"/>
</dbReference>
<dbReference type="InterPro" id="IPR001849">
    <property type="entry name" value="PH_domain"/>
</dbReference>
<keyword evidence="22" id="KW-1185">Reference proteome</keyword>
<keyword evidence="15" id="KW-1207">Sterol metabolism</keyword>
<dbReference type="InterPro" id="IPR050426">
    <property type="entry name" value="Glycosyltransferase_28"/>
</dbReference>
<evidence type="ECO:0000256" key="2">
    <source>
        <dbReference type="ARBA" id="ARBA00004496"/>
    </source>
</evidence>
<evidence type="ECO:0000256" key="20">
    <source>
        <dbReference type="SAM" id="MobiDB-lite"/>
    </source>
</evidence>
<keyword evidence="16" id="KW-0753">Steroid metabolism</keyword>
<keyword evidence="14" id="KW-0472">Membrane</keyword>
<evidence type="ECO:0000256" key="14">
    <source>
        <dbReference type="ARBA" id="ARBA00023136"/>
    </source>
</evidence>
<evidence type="ECO:0000256" key="5">
    <source>
        <dbReference type="ARBA" id="ARBA00017894"/>
    </source>
</evidence>
<dbReference type="InterPro" id="IPR048065">
    <property type="entry name" value="ATG26_PH_GRAM2"/>
</dbReference>
<sequence>MSTNQPDPQRPHQPYSFSSHSENQNATTSTPDVSAMTPPFPPAGTSPDTRYPEHPHPHAEEFINTATKHVFPTKPAPSEEEERKGDNSKLASQGKDGGLVSGEEIEEREEEPLMVGTPLDEMGPTPGLDTGVRFKLSPIPSEEKEKELFGDQSSEREDIEEEEEESADSVNSIPFRRSLQQGQRGRTGASSQERPGFGAGKDIGSIRMGASALISALNALPWEGEESSDEDDEEDTPHTAQMGGAASTMHERRDRPKFSRLGSSLHTIRPMATPTLDNDSEASSIPLTPHGIHPIHPLQFPFRQNTIARRARRPSQTELTYQYAHGHRASVDSNASEGTGDSDGDVPFPKGFASENAIGTGSSSSLNLEALAMVDKQISHEEELGEKEEQQEILRAADVDPFTQGSIDLAPVISGQKEQGDLNTAAALREGESGEEDVEESLQPNESERKRVRKEKLAERLMEVFGLEEREEVLEEMRCWLLRSVMLKGYMYLTKRHICFFANMPDKENLVVKTGPLSKKASRTKLSTKFWVVLKNDVLSWFESTSDPYFPKGNVSLQYCSSCDAVDETKFKLRTSERNYTFTADTEASRDEWIRAIEKVMFKTQHEGESVKLIIPLEAILEVDKSPTLEFAETIEIKCVDHEDQMSVDSYFFASFQDNERALSKIQALLEERPSSDLPRVSSPVTIQTPGETLDTSYATIRRPRTDSEGASSVQSPSSTSHLPFKKITSVLRPLISRSSDKVNEGDPSSSESTKSGLSIPFLNSKTHKASHDSLDTVQGDSAIDGGSAIIEEGSDGYPPKQSGPPPASMLNEDHQNKWGPSWIRKPASKLFGSSPSGSSPYGRTPPEGHSSADTPSYAASRHGRGKQHSVTEVVEPLVPRTEDEDSDDELTRQHRESGHLGRASFASDASSGSQMGKSKSDFSMLEASDSGHREDLETAQKFRQVFSLSEKEELIDHFPGYLYRVLPVSGRFFVSTNYFCFRSSQLLYKTKMIIPIRDLYGLKAQKAFRFGHSGLIVVIKGHEEIFLEFSSSRRRKACIALLEERMEDVRLSNERGEPDQAKIDARIMEDLDESTPVDTTRTNVPPVSPSPLFGSTTSTFLEFKPEPMRVTCLTIGSRGDVQPYIALCKGLQAEGHTTRIATHGEYKDWVEGHGIEFASVGGDPAELMQMCVDNGMFTVSFLKEGLQKFRGWLDDLLNSSWEACQGSDLLIESPSAMGGVHIAEALRIPYFRAFTMPWTRTRAYPHAFAVPEHKRGGSYNYMTYTMFDQVFWRAISGQINRWRRHALHIDATNFDKLEQHKIPFLYNFSPSVVPPPLDWTEWIHVTGYWFLENADESQAAEKKWTPPEGLEHFIDNAHANGKKVVYIGFGSIVVSDPEEMTRCVVEAVVESGVCAILSKGWSDRGSKGKSEKAEETTDEKTDEKEDESKGADGVEYPPEIFAIDSIDHSWLFPRIDAACHHGGAGTSGASFRAGIPTIIKPFFGDQAFWSERVESLNVGSAVRKLTSESLAAALIKATTDEKQIAKARIVGEMIRKENGVAKAIEAIYRDLEYAKSLIKPPPSTEDTVLDKVTSTLLHPISSNDFAPFGRARSRSKTSSSDRPDMHQHNAGASMSESERERYTSDDGWSVVSGGEGGGNGQRTRSRSRGASGSGSGISSPEQRSSGLNSGSNNGGTSRAEILKGALPIPLPLTNPFGKWLGKHDKKGANGEDEGEEEEGAQGVASDAVPSIGTARAEG</sequence>
<keyword evidence="13" id="KW-0443">Lipid metabolism</keyword>
<dbReference type="FunFam" id="2.30.29.30:FF:000391">
    <property type="entry name" value="Sterol 3-beta-glucosyltransferase"/>
    <property type="match status" value="1"/>
</dbReference>
<dbReference type="CDD" id="cd13215">
    <property type="entry name" value="PH-GRAM1_AGT26"/>
    <property type="match status" value="1"/>
</dbReference>
<feature type="compositionally biased region" description="Polar residues" evidence="20">
    <location>
        <begin position="709"/>
        <end position="722"/>
    </location>
</feature>
<dbReference type="KEGG" id="ksn:43588505"/>
<feature type="compositionally biased region" description="Basic and acidic residues" evidence="20">
    <location>
        <begin position="1403"/>
        <end position="1433"/>
    </location>
</feature>
<dbReference type="Gene3D" id="3.40.50.2000">
    <property type="entry name" value="Glycogen Phosphorylase B"/>
    <property type="match status" value="2"/>
</dbReference>
<feature type="compositionally biased region" description="Polar residues" evidence="20">
    <location>
        <begin position="178"/>
        <end position="193"/>
    </location>
</feature>
<feature type="compositionally biased region" description="Polar residues" evidence="20">
    <location>
        <begin position="15"/>
        <end position="32"/>
    </location>
</feature>
<feature type="compositionally biased region" description="Acidic residues" evidence="20">
    <location>
        <begin position="223"/>
        <end position="235"/>
    </location>
</feature>
<feature type="region of interest" description="Disordered" evidence="20">
    <location>
        <begin position="1403"/>
        <end position="1436"/>
    </location>
</feature>
<dbReference type="SUPFAM" id="SSF50729">
    <property type="entry name" value="PH domain-like"/>
    <property type="match status" value="1"/>
</dbReference>
<dbReference type="Pfam" id="PF03033">
    <property type="entry name" value="Glyco_transf_28"/>
    <property type="match status" value="1"/>
</dbReference>
<dbReference type="GO" id="GO:0005975">
    <property type="term" value="P:carbohydrate metabolic process"/>
    <property type="evidence" value="ECO:0007669"/>
    <property type="project" value="InterPro"/>
</dbReference>
<feature type="compositionally biased region" description="Polar residues" evidence="20">
    <location>
        <begin position="683"/>
        <end position="699"/>
    </location>
</feature>
<evidence type="ECO:0000256" key="19">
    <source>
        <dbReference type="ARBA" id="ARBA00049453"/>
    </source>
</evidence>
<feature type="region of interest" description="Disordered" evidence="20">
    <location>
        <begin position="1"/>
        <end position="204"/>
    </location>
</feature>
<feature type="region of interest" description="Disordered" evidence="20">
    <location>
        <begin position="428"/>
        <end position="449"/>
    </location>
</feature>
<dbReference type="GO" id="GO:0016020">
    <property type="term" value="C:membrane"/>
    <property type="evidence" value="ECO:0007669"/>
    <property type="project" value="UniProtKB-SubCell"/>
</dbReference>
<keyword evidence="10" id="KW-0677">Repeat</keyword>
<feature type="compositionally biased region" description="Basic and acidic residues" evidence="20">
    <location>
        <begin position="141"/>
        <end position="156"/>
    </location>
</feature>
<dbReference type="SMART" id="SM00233">
    <property type="entry name" value="PH"/>
    <property type="match status" value="1"/>
</dbReference>
<evidence type="ECO:0000256" key="4">
    <source>
        <dbReference type="ARBA" id="ARBA00012650"/>
    </source>
</evidence>
<feature type="region of interest" description="Disordered" evidence="20">
    <location>
        <begin position="1584"/>
        <end position="1739"/>
    </location>
</feature>
<dbReference type="FunFam" id="2.30.29.30:FF:000303">
    <property type="entry name" value="Sterol 3-beta-glucosyltransferase"/>
    <property type="match status" value="1"/>
</dbReference>
<dbReference type="PANTHER" id="PTHR48050">
    <property type="entry name" value="STEROL 3-BETA-GLUCOSYLTRANSFERASE"/>
    <property type="match status" value="1"/>
</dbReference>
<dbReference type="InterPro" id="IPR004276">
    <property type="entry name" value="GlycoTrans_28_N"/>
</dbReference>
<feature type="compositionally biased region" description="Basic and acidic residues" evidence="20">
    <location>
        <begin position="890"/>
        <end position="900"/>
    </location>
</feature>
<reference evidence="21" key="2">
    <citation type="submission" date="2024-01" db="EMBL/GenBank/DDBJ databases">
        <title>Comparative genomics of Cryptococcus and Kwoniella reveals pathogenesis evolution and contrasting modes of karyotype evolution via chromosome fusion or intercentromeric recombination.</title>
        <authorList>
            <person name="Coelho M.A."/>
            <person name="David-Palma M."/>
            <person name="Shea T."/>
            <person name="Bowers K."/>
            <person name="McGinley-Smith S."/>
            <person name="Mohammad A.W."/>
            <person name="Gnirke A."/>
            <person name="Yurkov A.M."/>
            <person name="Nowrousian M."/>
            <person name="Sun S."/>
            <person name="Cuomo C.A."/>
            <person name="Heitman J."/>
        </authorList>
    </citation>
    <scope>NUCLEOTIDE SEQUENCE</scope>
    <source>
        <strain evidence="21">CBS 12478</strain>
    </source>
</reference>
<feature type="region of interest" description="Disordered" evidence="20">
    <location>
        <begin position="674"/>
        <end position="723"/>
    </location>
</feature>
<evidence type="ECO:0000256" key="3">
    <source>
        <dbReference type="ARBA" id="ARBA00006962"/>
    </source>
</evidence>
<dbReference type="FunFam" id="3.40.50.2000:FF:000009">
    <property type="entry name" value="Sterol 3-beta-glucosyltransferase UGT80A2"/>
    <property type="match status" value="1"/>
</dbReference>
<keyword evidence="8" id="KW-0328">Glycosyltransferase</keyword>
<comment type="subcellular location">
    <subcellularLocation>
        <location evidence="2">Cytoplasm</location>
    </subcellularLocation>
    <subcellularLocation>
        <location evidence="1">Membrane</location>
        <topology evidence="1">Peripheral membrane protein</topology>
    </subcellularLocation>
</comment>
<feature type="compositionally biased region" description="Acidic residues" evidence="20">
    <location>
        <begin position="103"/>
        <end position="112"/>
    </location>
</feature>
<evidence type="ECO:0000256" key="18">
    <source>
        <dbReference type="ARBA" id="ARBA00047886"/>
    </source>
</evidence>
<dbReference type="Pfam" id="PF02893">
    <property type="entry name" value="GRAM"/>
    <property type="match status" value="1"/>
</dbReference>
<evidence type="ECO:0000313" key="21">
    <source>
        <dbReference type="EMBL" id="WWD18027.1"/>
    </source>
</evidence>
<accession>A0A5M6C548</accession>
<gene>
    <name evidence="21" type="ORF">CI109_102474</name>
</gene>
<keyword evidence="12" id="KW-0756">Sterol biosynthesis</keyword>
<dbReference type="GO" id="GO:0016906">
    <property type="term" value="F:sterol 3-beta-glucosyltransferase activity"/>
    <property type="evidence" value="ECO:0007669"/>
    <property type="project" value="UniProtKB-EC"/>
</dbReference>
<evidence type="ECO:0000256" key="13">
    <source>
        <dbReference type="ARBA" id="ARBA00023098"/>
    </source>
</evidence>
<feature type="region of interest" description="Disordered" evidence="20">
    <location>
        <begin position="736"/>
        <end position="931"/>
    </location>
</feature>
<evidence type="ECO:0000256" key="7">
    <source>
        <dbReference type="ARBA" id="ARBA00022516"/>
    </source>
</evidence>
<dbReference type="OrthoDB" id="10261837at2759"/>
<feature type="compositionally biased region" description="Low complexity" evidence="20">
    <location>
        <begin position="1657"/>
        <end position="1676"/>
    </location>
</feature>
<dbReference type="InterPro" id="IPR011993">
    <property type="entry name" value="PH-like_dom_sf"/>
</dbReference>
<feature type="compositionally biased region" description="Acidic residues" evidence="20">
    <location>
        <begin position="1711"/>
        <end position="1720"/>
    </location>
</feature>
<evidence type="ECO:0000256" key="17">
    <source>
        <dbReference type="ARBA" id="ARBA00029843"/>
    </source>
</evidence>
<dbReference type="InterPro" id="IPR010610">
    <property type="entry name" value="EryCIII-like_C"/>
</dbReference>
<evidence type="ECO:0000256" key="12">
    <source>
        <dbReference type="ARBA" id="ARBA00023011"/>
    </source>
</evidence>
<feature type="region of interest" description="Disordered" evidence="20">
    <location>
        <begin position="217"/>
        <end position="300"/>
    </location>
</feature>
<evidence type="ECO:0000256" key="10">
    <source>
        <dbReference type="ARBA" id="ARBA00022737"/>
    </source>
</evidence>
<comment type="similarity">
    <text evidence="3">Belongs to the glycosyltransferase 28 family.</text>
</comment>
<feature type="compositionally biased region" description="Acidic residues" evidence="20">
    <location>
        <begin position="157"/>
        <end position="167"/>
    </location>
</feature>
<dbReference type="Pfam" id="PF00169">
    <property type="entry name" value="PH"/>
    <property type="match status" value="1"/>
</dbReference>
<dbReference type="SUPFAM" id="SSF53756">
    <property type="entry name" value="UDP-Glycosyltransferase/glycogen phosphorylase"/>
    <property type="match status" value="1"/>
</dbReference>
<evidence type="ECO:0000256" key="1">
    <source>
        <dbReference type="ARBA" id="ARBA00004170"/>
    </source>
</evidence>
<dbReference type="SMART" id="SM00568">
    <property type="entry name" value="GRAM"/>
    <property type="match status" value="2"/>
</dbReference>
<feature type="compositionally biased region" description="Polar residues" evidence="20">
    <location>
        <begin position="275"/>
        <end position="286"/>
    </location>
</feature>
<feature type="compositionally biased region" description="Polar residues" evidence="20">
    <location>
        <begin position="747"/>
        <end position="765"/>
    </location>
</feature>
<protein>
    <recommendedName>
        <fullName evidence="5">Sterol 3-beta-glucosyltransferase</fullName>
        <ecNumber evidence="4">2.4.1.173</ecNumber>
    </recommendedName>
    <alternativeName>
        <fullName evidence="17">Autophagy-related protein 26</fullName>
    </alternativeName>
</protein>
<dbReference type="Pfam" id="PF06722">
    <property type="entry name" value="EryCIII-like_C"/>
    <property type="match status" value="1"/>
</dbReference>
<comment type="catalytic activity">
    <reaction evidence="18">
        <text>ergosterol + UDP-alpha-D-glucose = ergosteryl 3-beta-D-glucoside + UDP + H(+)</text>
        <dbReference type="Rhea" id="RHEA:61836"/>
        <dbReference type="ChEBI" id="CHEBI:15378"/>
        <dbReference type="ChEBI" id="CHEBI:16933"/>
        <dbReference type="ChEBI" id="CHEBI:52973"/>
        <dbReference type="ChEBI" id="CHEBI:58223"/>
        <dbReference type="ChEBI" id="CHEBI:58885"/>
    </reaction>
    <physiologicalReaction direction="left-to-right" evidence="18">
        <dbReference type="Rhea" id="RHEA:61837"/>
    </physiologicalReaction>
</comment>
<keyword evidence="11" id="KW-0752">Steroid biosynthesis</keyword>
<dbReference type="PROSITE" id="PS50003">
    <property type="entry name" value="PH_DOMAIN"/>
    <property type="match status" value="1"/>
</dbReference>
<keyword evidence="7" id="KW-0444">Lipid biosynthesis</keyword>
<feature type="compositionally biased region" description="Polar residues" evidence="20">
    <location>
        <begin position="908"/>
        <end position="918"/>
    </location>
</feature>
<evidence type="ECO:0000256" key="8">
    <source>
        <dbReference type="ARBA" id="ARBA00022676"/>
    </source>
</evidence>
<dbReference type="Proteomes" id="UP000322225">
    <property type="component" value="Chromosome 4"/>
</dbReference>
<feature type="region of interest" description="Disordered" evidence="20">
    <location>
        <begin position="324"/>
        <end position="362"/>
    </location>
</feature>
<dbReference type="GeneID" id="43588505"/>
<evidence type="ECO:0000256" key="9">
    <source>
        <dbReference type="ARBA" id="ARBA00022679"/>
    </source>
</evidence>
<dbReference type="CDD" id="cd03784">
    <property type="entry name" value="GT1_Gtf-like"/>
    <property type="match status" value="1"/>
</dbReference>